<dbReference type="Pfam" id="PF00440">
    <property type="entry name" value="TetR_N"/>
    <property type="match status" value="1"/>
</dbReference>
<dbReference type="GO" id="GO:0000976">
    <property type="term" value="F:transcription cis-regulatory region binding"/>
    <property type="evidence" value="ECO:0007669"/>
    <property type="project" value="TreeGrafter"/>
</dbReference>
<comment type="caution">
    <text evidence="4">The sequence shown here is derived from an EMBL/GenBank/DDBJ whole genome shotgun (WGS) entry which is preliminary data.</text>
</comment>
<dbReference type="PANTHER" id="PTHR30055">
    <property type="entry name" value="HTH-TYPE TRANSCRIPTIONAL REGULATOR RUTR"/>
    <property type="match status" value="1"/>
</dbReference>
<dbReference type="InterPro" id="IPR009057">
    <property type="entry name" value="Homeodomain-like_sf"/>
</dbReference>
<dbReference type="Pfam" id="PF17920">
    <property type="entry name" value="TetR_C_16"/>
    <property type="match status" value="1"/>
</dbReference>
<dbReference type="GO" id="GO:0003700">
    <property type="term" value="F:DNA-binding transcription factor activity"/>
    <property type="evidence" value="ECO:0007669"/>
    <property type="project" value="TreeGrafter"/>
</dbReference>
<proteinExistence type="predicted"/>
<keyword evidence="1 2" id="KW-0238">DNA-binding</keyword>
<dbReference type="EMBL" id="BMQB01000001">
    <property type="protein sequence ID" value="GGJ80221.1"/>
    <property type="molecule type" value="Genomic_DNA"/>
</dbReference>
<evidence type="ECO:0000313" key="5">
    <source>
        <dbReference type="Proteomes" id="UP000649739"/>
    </source>
</evidence>
<name>A0A8J3F7U7_9ACTN</name>
<dbReference type="PRINTS" id="PR00455">
    <property type="entry name" value="HTHTETR"/>
</dbReference>
<gene>
    <name evidence="4" type="ORF">GCM10010123_07670</name>
</gene>
<dbReference type="Proteomes" id="UP000649739">
    <property type="component" value="Unassembled WGS sequence"/>
</dbReference>
<evidence type="ECO:0000256" key="2">
    <source>
        <dbReference type="PROSITE-ProRule" id="PRU00335"/>
    </source>
</evidence>
<reference evidence="4" key="2">
    <citation type="submission" date="2020-09" db="EMBL/GenBank/DDBJ databases">
        <authorList>
            <person name="Sun Q."/>
            <person name="Ohkuma M."/>
        </authorList>
    </citation>
    <scope>NUCLEOTIDE SEQUENCE</scope>
    <source>
        <strain evidence="4">JCM 3090</strain>
    </source>
</reference>
<dbReference type="InterPro" id="IPR041678">
    <property type="entry name" value="TetR_C_16"/>
</dbReference>
<sequence length="202" mass="21302">MARRSGRRAGSPDTRGAILAAARAAFGERGFDRASIRGIAADAGVDPALVHHYFGSKEQLFRATLEMPIDPGEVLTAVLDGDRDGIGERLVAAALSVWDSPAGTAAAALLRSAMSSEWSARLLRDFLLTQVMRRVGRALGLTGPEADLRLGLVAAQMGGVIVMRYLLKLEPIASLPRDRVVAAVGPVVQHYLTGEPGGRPAP</sequence>
<dbReference type="InterPro" id="IPR036271">
    <property type="entry name" value="Tet_transcr_reg_TetR-rel_C_sf"/>
</dbReference>
<dbReference type="AlphaFoldDB" id="A0A8J3F7U7"/>
<dbReference type="Gene3D" id="1.10.357.10">
    <property type="entry name" value="Tetracycline Repressor, domain 2"/>
    <property type="match status" value="1"/>
</dbReference>
<dbReference type="PROSITE" id="PS50977">
    <property type="entry name" value="HTH_TETR_2"/>
    <property type="match status" value="1"/>
</dbReference>
<evidence type="ECO:0000259" key="3">
    <source>
        <dbReference type="PROSITE" id="PS50977"/>
    </source>
</evidence>
<accession>A0A8J3F7U7</accession>
<feature type="domain" description="HTH tetR-type" evidence="3">
    <location>
        <begin position="12"/>
        <end position="72"/>
    </location>
</feature>
<reference evidence="4" key="1">
    <citation type="journal article" date="2014" name="Int. J. Syst. Evol. Microbiol.">
        <title>Complete genome sequence of Corynebacterium casei LMG S-19264T (=DSM 44701T), isolated from a smear-ripened cheese.</title>
        <authorList>
            <consortium name="US DOE Joint Genome Institute (JGI-PGF)"/>
            <person name="Walter F."/>
            <person name="Albersmeier A."/>
            <person name="Kalinowski J."/>
            <person name="Ruckert C."/>
        </authorList>
    </citation>
    <scope>NUCLEOTIDE SEQUENCE</scope>
    <source>
        <strain evidence="4">JCM 3090</strain>
    </source>
</reference>
<protein>
    <submittedName>
        <fullName evidence="4">TetR family transcriptional regulator</fullName>
    </submittedName>
</protein>
<dbReference type="RefSeq" id="WP_189168567.1">
    <property type="nucleotide sequence ID" value="NZ_BMQB01000001.1"/>
</dbReference>
<dbReference type="SUPFAM" id="SSF48498">
    <property type="entry name" value="Tetracyclin repressor-like, C-terminal domain"/>
    <property type="match status" value="1"/>
</dbReference>
<dbReference type="SUPFAM" id="SSF46689">
    <property type="entry name" value="Homeodomain-like"/>
    <property type="match status" value="1"/>
</dbReference>
<feature type="DNA-binding region" description="H-T-H motif" evidence="2">
    <location>
        <begin position="35"/>
        <end position="54"/>
    </location>
</feature>
<dbReference type="PANTHER" id="PTHR30055:SF235">
    <property type="entry name" value="TRANSCRIPTIONAL REGULATORY PROTEIN"/>
    <property type="match status" value="1"/>
</dbReference>
<evidence type="ECO:0000256" key="1">
    <source>
        <dbReference type="ARBA" id="ARBA00023125"/>
    </source>
</evidence>
<organism evidence="4 5">
    <name type="scientific">Pilimelia anulata</name>
    <dbReference type="NCBI Taxonomy" id="53371"/>
    <lineage>
        <taxon>Bacteria</taxon>
        <taxon>Bacillati</taxon>
        <taxon>Actinomycetota</taxon>
        <taxon>Actinomycetes</taxon>
        <taxon>Micromonosporales</taxon>
        <taxon>Micromonosporaceae</taxon>
        <taxon>Pilimelia</taxon>
    </lineage>
</organism>
<dbReference type="InterPro" id="IPR001647">
    <property type="entry name" value="HTH_TetR"/>
</dbReference>
<dbReference type="Gene3D" id="1.10.10.60">
    <property type="entry name" value="Homeodomain-like"/>
    <property type="match status" value="1"/>
</dbReference>
<evidence type="ECO:0000313" key="4">
    <source>
        <dbReference type="EMBL" id="GGJ80221.1"/>
    </source>
</evidence>
<keyword evidence="5" id="KW-1185">Reference proteome</keyword>
<dbReference type="InterPro" id="IPR050109">
    <property type="entry name" value="HTH-type_TetR-like_transc_reg"/>
</dbReference>